<dbReference type="Proteomes" id="UP000073601">
    <property type="component" value="Unassembled WGS sequence"/>
</dbReference>
<dbReference type="EMBL" id="FIZY01000012">
    <property type="protein sequence ID" value="CZF80993.1"/>
    <property type="molecule type" value="Genomic_DNA"/>
</dbReference>
<proteinExistence type="predicted"/>
<evidence type="ECO:0000313" key="1">
    <source>
        <dbReference type="EMBL" id="CZF80993.1"/>
    </source>
</evidence>
<dbReference type="AlphaFoldDB" id="A0A128F2H3"/>
<reference evidence="2" key="1">
    <citation type="submission" date="2016-02" db="EMBL/GenBank/DDBJ databases">
        <authorList>
            <person name="Rodrigo-Torres Lidia"/>
            <person name="Arahal R.David."/>
        </authorList>
    </citation>
    <scope>NUCLEOTIDE SEQUENCE [LARGE SCALE GENOMIC DNA]</scope>
    <source>
        <strain evidence="2">CECT 8713</strain>
    </source>
</reference>
<accession>A0A128F2H3</accession>
<keyword evidence="2" id="KW-1185">Reference proteome</keyword>
<evidence type="ECO:0000313" key="2">
    <source>
        <dbReference type="Proteomes" id="UP000073601"/>
    </source>
</evidence>
<gene>
    <name evidence="1" type="ORF">GMA8713_01671</name>
</gene>
<protein>
    <submittedName>
        <fullName evidence="1">Uncharacterized protein</fullName>
    </submittedName>
</protein>
<sequence>MFSDREHEIRAIEFLDSGMSGIDAFPESTGINKADLLQMYMDARNIVRMNVEDLSLRRAAESVCSTCIGVVRCSGVLGEESKKLVINQKTYEPEAFQQYEHAIDLYRKMQEYS</sequence>
<organism evidence="1 2">
    <name type="scientific">Grimontia marina</name>
    <dbReference type="NCBI Taxonomy" id="646534"/>
    <lineage>
        <taxon>Bacteria</taxon>
        <taxon>Pseudomonadati</taxon>
        <taxon>Pseudomonadota</taxon>
        <taxon>Gammaproteobacteria</taxon>
        <taxon>Vibrionales</taxon>
        <taxon>Vibrionaceae</taxon>
        <taxon>Grimontia</taxon>
    </lineage>
</organism>
<name>A0A128F2H3_9GAMM</name>